<name>A1CXV8_NEOFI</name>
<evidence type="ECO:0000256" key="1">
    <source>
        <dbReference type="ARBA" id="ARBA00022729"/>
    </source>
</evidence>
<dbReference type="eggNOG" id="ENOG502S2E4">
    <property type="taxonomic scope" value="Eukaryota"/>
</dbReference>
<evidence type="ECO:0000256" key="3">
    <source>
        <dbReference type="SAM" id="SignalP"/>
    </source>
</evidence>
<dbReference type="STRING" id="331117.A1CXV8"/>
<dbReference type="KEGG" id="nfi:NFIA_109540"/>
<accession>A1CXV8</accession>
<dbReference type="CDD" id="cd22191">
    <property type="entry name" value="DPBB_RlpA_EXP_N-like"/>
    <property type="match status" value="1"/>
</dbReference>
<feature type="compositionally biased region" description="Polar residues" evidence="2">
    <location>
        <begin position="153"/>
        <end position="168"/>
    </location>
</feature>
<feature type="compositionally biased region" description="Low complexity" evidence="2">
    <location>
        <begin position="130"/>
        <end position="152"/>
    </location>
</feature>
<proteinExistence type="predicted"/>
<sequence>MAPIFKSLALASALFAAISSAAPVDLNKREIDVVWTTVTTVVWTTVDVTTTIYPTPQAPTPPVVESTPTPTPIPSSAPEQPEPIEASTQPETPEPQPTQPSVAASTPVAAAAAAPVAPAAPAPEEPAPQPATAAAPSTSTTTQAAPSAPPAANSGSSGSTEKAASSGYSGPCSKDSPCVGELTYYDTATSASAPSSCGLTNDGFSENVVALPVGIMTDADCGKTVTITYNGITKTATAVDKCMGCKPTDLDASRHLFGELADFGAGRIDGMSWYFN</sequence>
<dbReference type="GeneID" id="4593452"/>
<reference evidence="5" key="1">
    <citation type="journal article" date="2008" name="PLoS Genet.">
        <title>Genomic islands in the pathogenic filamentous fungus Aspergillus fumigatus.</title>
        <authorList>
            <person name="Fedorova N.D."/>
            <person name="Khaldi N."/>
            <person name="Joardar V.S."/>
            <person name="Maiti R."/>
            <person name="Amedeo P."/>
            <person name="Anderson M.J."/>
            <person name="Crabtree J."/>
            <person name="Silva J.C."/>
            <person name="Badger J.H."/>
            <person name="Albarraq A."/>
            <person name="Angiuoli S."/>
            <person name="Bussey H."/>
            <person name="Bowyer P."/>
            <person name="Cotty P.J."/>
            <person name="Dyer P.S."/>
            <person name="Egan A."/>
            <person name="Galens K."/>
            <person name="Fraser-Liggett C.M."/>
            <person name="Haas B.J."/>
            <person name="Inman J.M."/>
            <person name="Kent R."/>
            <person name="Lemieux S."/>
            <person name="Malavazi I."/>
            <person name="Orvis J."/>
            <person name="Roemer T."/>
            <person name="Ronning C.M."/>
            <person name="Sundaram J.P."/>
            <person name="Sutton G."/>
            <person name="Turner G."/>
            <person name="Venter J.C."/>
            <person name="White O.R."/>
            <person name="Whitty B.R."/>
            <person name="Youngman P."/>
            <person name="Wolfe K.H."/>
            <person name="Goldman G.H."/>
            <person name="Wortman J.R."/>
            <person name="Jiang B."/>
            <person name="Denning D.W."/>
            <person name="Nierman W.C."/>
        </authorList>
    </citation>
    <scope>NUCLEOTIDE SEQUENCE [LARGE SCALE GENOMIC DNA]</scope>
    <source>
        <strain evidence="5">ATCC 1020 / DSM 3700 / CBS 544.65 / FGSC A1164 / JCM 1740 / NRRL 181 / WB 181</strain>
    </source>
</reference>
<feature type="signal peptide" evidence="3">
    <location>
        <begin position="1"/>
        <end position="21"/>
    </location>
</feature>
<evidence type="ECO:0000256" key="2">
    <source>
        <dbReference type="SAM" id="MobiDB-lite"/>
    </source>
</evidence>
<evidence type="ECO:0000313" key="5">
    <source>
        <dbReference type="Proteomes" id="UP000006702"/>
    </source>
</evidence>
<dbReference type="PANTHER" id="PTHR31836:SF28">
    <property type="entry name" value="SRCR DOMAIN-CONTAINING PROTEIN-RELATED"/>
    <property type="match status" value="1"/>
</dbReference>
<dbReference type="OrthoDB" id="623670at2759"/>
<dbReference type="VEuPathDB" id="FungiDB:NFIA_109540"/>
<gene>
    <name evidence="4" type="ORF">NFIA_109540</name>
</gene>
<feature type="region of interest" description="Disordered" evidence="2">
    <location>
        <begin position="52"/>
        <end position="173"/>
    </location>
</feature>
<dbReference type="EMBL" id="DS027685">
    <property type="protein sequence ID" value="EAW25460.1"/>
    <property type="molecule type" value="Genomic_DNA"/>
</dbReference>
<dbReference type="HOGENOM" id="CLU_052701_1_0_1"/>
<protein>
    <submittedName>
        <fullName evidence="4">Allergen Asp F7</fullName>
    </submittedName>
</protein>
<dbReference type="InterPro" id="IPR036908">
    <property type="entry name" value="RlpA-like_sf"/>
</dbReference>
<feature type="chain" id="PRO_5002633991" evidence="3">
    <location>
        <begin position="22"/>
        <end position="276"/>
    </location>
</feature>
<keyword evidence="5" id="KW-1185">Reference proteome</keyword>
<keyword evidence="1 3" id="KW-0732">Signal</keyword>
<feature type="compositionally biased region" description="Pro residues" evidence="2">
    <location>
        <begin position="118"/>
        <end position="129"/>
    </location>
</feature>
<organism evidence="4 5">
    <name type="scientific">Neosartorya fischeri (strain ATCC 1020 / DSM 3700 / CBS 544.65 / FGSC A1164 / JCM 1740 / NRRL 181 / WB 181)</name>
    <name type="common">Aspergillus fischerianus</name>
    <dbReference type="NCBI Taxonomy" id="331117"/>
    <lineage>
        <taxon>Eukaryota</taxon>
        <taxon>Fungi</taxon>
        <taxon>Dikarya</taxon>
        <taxon>Ascomycota</taxon>
        <taxon>Pezizomycotina</taxon>
        <taxon>Eurotiomycetes</taxon>
        <taxon>Eurotiomycetidae</taxon>
        <taxon>Eurotiales</taxon>
        <taxon>Aspergillaceae</taxon>
        <taxon>Aspergillus</taxon>
        <taxon>Aspergillus subgen. Fumigati</taxon>
    </lineage>
</organism>
<dbReference type="PANTHER" id="PTHR31836">
    <property type="match status" value="1"/>
</dbReference>
<dbReference type="SUPFAM" id="SSF50685">
    <property type="entry name" value="Barwin-like endoglucanases"/>
    <property type="match status" value="1"/>
</dbReference>
<dbReference type="Gene3D" id="2.40.40.10">
    <property type="entry name" value="RlpA-like domain"/>
    <property type="match status" value="1"/>
</dbReference>
<feature type="compositionally biased region" description="Low complexity" evidence="2">
    <location>
        <begin position="99"/>
        <end position="117"/>
    </location>
</feature>
<dbReference type="RefSeq" id="XP_001267357.1">
    <property type="nucleotide sequence ID" value="XM_001267356.1"/>
</dbReference>
<dbReference type="OMA" id="WETVTDI"/>
<dbReference type="InterPro" id="IPR051477">
    <property type="entry name" value="Expansin_CellWall"/>
</dbReference>
<dbReference type="Proteomes" id="UP000006702">
    <property type="component" value="Unassembled WGS sequence"/>
</dbReference>
<evidence type="ECO:0000313" key="4">
    <source>
        <dbReference type="EMBL" id="EAW25460.1"/>
    </source>
</evidence>
<dbReference type="AlphaFoldDB" id="A1CXV8"/>